<dbReference type="OrthoDB" id="1491128at2"/>
<evidence type="ECO:0008006" key="3">
    <source>
        <dbReference type="Google" id="ProtNLM"/>
    </source>
</evidence>
<evidence type="ECO:0000313" key="1">
    <source>
        <dbReference type="EMBL" id="GCD78708.1"/>
    </source>
</evidence>
<gene>
    <name evidence="1" type="ORF">JCM31826_21900</name>
</gene>
<dbReference type="Proteomes" id="UP000286715">
    <property type="component" value="Unassembled WGS sequence"/>
</dbReference>
<accession>A0A401XNW4</accession>
<name>A0A401XNW4_9FLAO</name>
<dbReference type="EMBL" id="BHZE01000035">
    <property type="protein sequence ID" value="GCD78708.1"/>
    <property type="molecule type" value="Genomic_DNA"/>
</dbReference>
<dbReference type="AlphaFoldDB" id="A0A401XNW4"/>
<keyword evidence="2" id="KW-1185">Reference proteome</keyword>
<dbReference type="RefSeq" id="WP_124398762.1">
    <property type="nucleotide sequence ID" value="NZ_BHZE01000035.1"/>
</dbReference>
<proteinExistence type="predicted"/>
<sequence length="352" mass="39940">MMGKKNALLSLGIFAIIALTSCSNELKVNAPWRDIPVIYALLDPAQDTHFVRIHKAFLGDKPVAEMASIPDSLYYDNMTAVVEEYVDKQLSRTFPVLLHPNPPKLNPGFFTTDGYKLYYFHAQLNNNATYKIIVSRPGEPDAVATTTLVGPYRIVRPVTQQLNLAGRSTDFAWTKPDRATIFTWELDLYYLEQKVDNPLDTVTKVLTYVFNHEPTNFPAQLNYTFSTDQYFAFLGANLDSDSTVYRFFRRMRIRLIAGHETLAQFIKVNAPTGGIVQERPLFTNVENGVGIFSSRRTVVPSNINTGQEIIFDFDQSTQIRLYSDPAMCNKRFVRVTAVDSCICQDGNIVCWR</sequence>
<organism evidence="1 2">
    <name type="scientific">Thermaurantimonas aggregans</name>
    <dbReference type="NCBI Taxonomy" id="2173829"/>
    <lineage>
        <taxon>Bacteria</taxon>
        <taxon>Pseudomonadati</taxon>
        <taxon>Bacteroidota</taxon>
        <taxon>Flavobacteriia</taxon>
        <taxon>Flavobacteriales</taxon>
        <taxon>Schleiferiaceae</taxon>
        <taxon>Thermaurantimonas</taxon>
    </lineage>
</organism>
<evidence type="ECO:0000313" key="2">
    <source>
        <dbReference type="Proteomes" id="UP000286715"/>
    </source>
</evidence>
<dbReference type="PROSITE" id="PS51257">
    <property type="entry name" value="PROKAR_LIPOPROTEIN"/>
    <property type="match status" value="1"/>
</dbReference>
<comment type="caution">
    <text evidence="1">The sequence shown here is derived from an EMBL/GenBank/DDBJ whole genome shotgun (WGS) entry which is preliminary data.</text>
</comment>
<protein>
    <recommendedName>
        <fullName evidence="3">DUF4249 domain-containing protein</fullName>
    </recommendedName>
</protein>
<reference evidence="1 2" key="1">
    <citation type="submission" date="2018-11" db="EMBL/GenBank/DDBJ databases">
        <title>Schleiferia aggregans sp. nov., a moderately thermophilic heterotrophic bacterium isolated from microbial mats at a terrestrial hot spring.</title>
        <authorList>
            <person name="Iino T."/>
            <person name="Ohkuma M."/>
            <person name="Haruta S."/>
        </authorList>
    </citation>
    <scope>NUCLEOTIDE SEQUENCE [LARGE SCALE GENOMIC DNA]</scope>
    <source>
        <strain evidence="1 2">LA</strain>
    </source>
</reference>